<keyword evidence="2" id="KW-1185">Reference proteome</keyword>
<accession>A0ACB8CAU0</accession>
<evidence type="ECO:0000313" key="1">
    <source>
        <dbReference type="EMBL" id="KAH7937990.1"/>
    </source>
</evidence>
<proteinExistence type="predicted"/>
<gene>
    <name evidence="1" type="ORF">HPB49_019058</name>
</gene>
<protein>
    <submittedName>
        <fullName evidence="1">Uncharacterized protein</fullName>
    </submittedName>
</protein>
<reference evidence="1" key="1">
    <citation type="submission" date="2020-05" db="EMBL/GenBank/DDBJ databases">
        <title>Large-scale comparative analyses of tick genomes elucidate their genetic diversity and vector capacities.</title>
        <authorList>
            <person name="Jia N."/>
            <person name="Wang J."/>
            <person name="Shi W."/>
            <person name="Du L."/>
            <person name="Sun Y."/>
            <person name="Zhan W."/>
            <person name="Jiang J."/>
            <person name="Wang Q."/>
            <person name="Zhang B."/>
            <person name="Ji P."/>
            <person name="Sakyi L.B."/>
            <person name="Cui X."/>
            <person name="Yuan T."/>
            <person name="Jiang B."/>
            <person name="Yang W."/>
            <person name="Lam T.T.-Y."/>
            <person name="Chang Q."/>
            <person name="Ding S."/>
            <person name="Wang X."/>
            <person name="Zhu J."/>
            <person name="Ruan X."/>
            <person name="Zhao L."/>
            <person name="Wei J."/>
            <person name="Que T."/>
            <person name="Du C."/>
            <person name="Cheng J."/>
            <person name="Dai P."/>
            <person name="Han X."/>
            <person name="Huang E."/>
            <person name="Gao Y."/>
            <person name="Liu J."/>
            <person name="Shao H."/>
            <person name="Ye R."/>
            <person name="Li L."/>
            <person name="Wei W."/>
            <person name="Wang X."/>
            <person name="Wang C."/>
            <person name="Yang T."/>
            <person name="Huo Q."/>
            <person name="Li W."/>
            <person name="Guo W."/>
            <person name="Chen H."/>
            <person name="Zhou L."/>
            <person name="Ni X."/>
            <person name="Tian J."/>
            <person name="Zhou Y."/>
            <person name="Sheng Y."/>
            <person name="Liu T."/>
            <person name="Pan Y."/>
            <person name="Xia L."/>
            <person name="Li J."/>
            <person name="Zhao F."/>
            <person name="Cao W."/>
        </authorList>
    </citation>
    <scope>NUCLEOTIDE SEQUENCE</scope>
    <source>
        <strain evidence="1">Dsil-2018</strain>
    </source>
</reference>
<sequence>MWNRKTTLENKLKRQKWNRNLRKKIAEHNKEIESYAFKLEEKRWDQKCDELEKNMSRPNTWQMLRHLIDPTNTKTHANIEQIKARYKFDGTDEQLIDRLKEIYIGPACAAADTEYQGAENPLLDESILVAEPPLGLLTLSTRHHWWRVENTGAWGASGMVVKDVAEMRSLLALACTLWPSRGHYKIYIVKWSPLHSMHLDSQVGGSVGVWGSQH</sequence>
<organism evidence="1 2">
    <name type="scientific">Dermacentor silvarum</name>
    <name type="common">Tick</name>
    <dbReference type="NCBI Taxonomy" id="543639"/>
    <lineage>
        <taxon>Eukaryota</taxon>
        <taxon>Metazoa</taxon>
        <taxon>Ecdysozoa</taxon>
        <taxon>Arthropoda</taxon>
        <taxon>Chelicerata</taxon>
        <taxon>Arachnida</taxon>
        <taxon>Acari</taxon>
        <taxon>Parasitiformes</taxon>
        <taxon>Ixodida</taxon>
        <taxon>Ixodoidea</taxon>
        <taxon>Ixodidae</taxon>
        <taxon>Rhipicephalinae</taxon>
        <taxon>Dermacentor</taxon>
    </lineage>
</organism>
<dbReference type="EMBL" id="CM023477">
    <property type="protein sequence ID" value="KAH7937990.1"/>
    <property type="molecule type" value="Genomic_DNA"/>
</dbReference>
<name>A0ACB8CAU0_DERSI</name>
<comment type="caution">
    <text evidence="1">The sequence shown here is derived from an EMBL/GenBank/DDBJ whole genome shotgun (WGS) entry which is preliminary data.</text>
</comment>
<dbReference type="Proteomes" id="UP000821865">
    <property type="component" value="Chromosome 8"/>
</dbReference>
<evidence type="ECO:0000313" key="2">
    <source>
        <dbReference type="Proteomes" id="UP000821865"/>
    </source>
</evidence>